<comment type="caution">
    <text evidence="2">The sequence shown here is derived from an EMBL/GenBank/DDBJ whole genome shotgun (WGS) entry which is preliminary data.</text>
</comment>
<organism evidence="2 3">
    <name type="scientific">Mesobacterium hydrothermale</name>
    <dbReference type="NCBI Taxonomy" id="3111907"/>
    <lineage>
        <taxon>Bacteria</taxon>
        <taxon>Pseudomonadati</taxon>
        <taxon>Pseudomonadota</taxon>
        <taxon>Alphaproteobacteria</taxon>
        <taxon>Rhodobacterales</taxon>
        <taxon>Roseobacteraceae</taxon>
        <taxon>Mesobacterium</taxon>
    </lineage>
</organism>
<reference evidence="2 3" key="1">
    <citation type="submission" date="2024-01" db="EMBL/GenBank/DDBJ databases">
        <title>Mesobacterium rodlantinim sp. nov., isolated from shallow sea hydrothermal systems off Kueishantao Island.</title>
        <authorList>
            <person name="Su Z."/>
            <person name="Tang K."/>
        </authorList>
    </citation>
    <scope>NUCLEOTIDE SEQUENCE [LARGE SCALE GENOMIC DNA]</scope>
    <source>
        <strain evidence="2 3">TK19101</strain>
    </source>
</reference>
<gene>
    <name evidence="2" type="ORF">VK792_01455</name>
</gene>
<dbReference type="RefSeq" id="WP_326295525.1">
    <property type="nucleotide sequence ID" value="NZ_JAYLLH010000002.1"/>
</dbReference>
<dbReference type="SUPFAM" id="SSF53474">
    <property type="entry name" value="alpha/beta-Hydrolases"/>
    <property type="match status" value="1"/>
</dbReference>
<dbReference type="InterPro" id="IPR050266">
    <property type="entry name" value="AB_hydrolase_sf"/>
</dbReference>
<dbReference type="PANTHER" id="PTHR43798">
    <property type="entry name" value="MONOACYLGLYCEROL LIPASE"/>
    <property type="match status" value="1"/>
</dbReference>
<dbReference type="PANTHER" id="PTHR43798:SF29">
    <property type="entry name" value="AB HYDROLASE-1 DOMAIN-CONTAINING PROTEIN"/>
    <property type="match status" value="1"/>
</dbReference>
<dbReference type="InterPro" id="IPR000073">
    <property type="entry name" value="AB_hydrolase_1"/>
</dbReference>
<keyword evidence="2" id="KW-0378">Hydrolase</keyword>
<sequence length="225" mass="24287">MCDTRAFAVQSGAIGLSRPVMFMPLSEGERLEGMASEILVHAPAKFALVGHDLGGMVAIEVMRRAPERVTRLALIASSAQAETPKDAAARDPQMIRVKAGRLDAVMRDEVIPPQIAQGPHRLAVAGLMADMARALGPQVFQRQSRALQRRQDQQSTLRRIHVPTLILCGARDSLTPVKRQQFLAEMIPGAALTVLDEAGHVPMLEKPQETTAALDAWLGAPLVLG</sequence>
<dbReference type="PRINTS" id="PR00111">
    <property type="entry name" value="ABHYDROLASE"/>
</dbReference>
<dbReference type="GO" id="GO:0016787">
    <property type="term" value="F:hydrolase activity"/>
    <property type="evidence" value="ECO:0007669"/>
    <property type="project" value="UniProtKB-KW"/>
</dbReference>
<dbReference type="Pfam" id="PF12697">
    <property type="entry name" value="Abhydrolase_6"/>
    <property type="match status" value="1"/>
</dbReference>
<dbReference type="Proteomes" id="UP001348149">
    <property type="component" value="Unassembled WGS sequence"/>
</dbReference>
<accession>A0ABU6HBU9</accession>
<evidence type="ECO:0000313" key="3">
    <source>
        <dbReference type="Proteomes" id="UP001348149"/>
    </source>
</evidence>
<name>A0ABU6HBU9_9RHOB</name>
<feature type="domain" description="AB hydrolase-1" evidence="1">
    <location>
        <begin position="42"/>
        <end position="212"/>
    </location>
</feature>
<dbReference type="Gene3D" id="3.40.50.1820">
    <property type="entry name" value="alpha/beta hydrolase"/>
    <property type="match status" value="1"/>
</dbReference>
<evidence type="ECO:0000313" key="2">
    <source>
        <dbReference type="EMBL" id="MEC3859938.1"/>
    </source>
</evidence>
<keyword evidence="3" id="KW-1185">Reference proteome</keyword>
<evidence type="ECO:0000259" key="1">
    <source>
        <dbReference type="Pfam" id="PF12697"/>
    </source>
</evidence>
<dbReference type="InterPro" id="IPR029058">
    <property type="entry name" value="AB_hydrolase_fold"/>
</dbReference>
<proteinExistence type="predicted"/>
<protein>
    <submittedName>
        <fullName evidence="2">Alpha/beta hydrolase</fullName>
    </submittedName>
</protein>
<dbReference type="EMBL" id="JAYLLH010000002">
    <property type="protein sequence ID" value="MEC3859938.1"/>
    <property type="molecule type" value="Genomic_DNA"/>
</dbReference>